<protein>
    <submittedName>
        <fullName evidence="1">GM24551</fullName>
    </submittedName>
</protein>
<dbReference type="HOGENOM" id="CLU_1742475_0_0_1"/>
<dbReference type="AlphaFoldDB" id="B4HHP8"/>
<sequence length="150" mass="16820">MSSNSSESLNDIKSLVGKMIFMQVTEHLFLRAQQVLDSEVTIEERVRRMEVLNNNMKWFNSERTRILEQLQLKISGQISVEHLNAMNMSENVFELREGLDGLSHIAWSLSDVDTYSGIAASELPSADPIGARYAGVGLYTLMCAGYSVDE</sequence>
<dbReference type="STRING" id="7238.B4HHP8"/>
<proteinExistence type="predicted"/>
<dbReference type="Proteomes" id="UP000001292">
    <property type="component" value="Unassembled WGS sequence"/>
</dbReference>
<dbReference type="OMA" id="CAGYSVD"/>
<keyword evidence="2" id="KW-1185">Reference proteome</keyword>
<gene>
    <name evidence="1" type="primary">Dsec\GM24551</name>
    <name evidence="1" type="ORF">Dsec_GM24551</name>
</gene>
<organism evidence="2">
    <name type="scientific">Drosophila sechellia</name>
    <name type="common">Fruit fly</name>
    <dbReference type="NCBI Taxonomy" id="7238"/>
    <lineage>
        <taxon>Eukaryota</taxon>
        <taxon>Metazoa</taxon>
        <taxon>Ecdysozoa</taxon>
        <taxon>Arthropoda</taxon>
        <taxon>Hexapoda</taxon>
        <taxon>Insecta</taxon>
        <taxon>Pterygota</taxon>
        <taxon>Neoptera</taxon>
        <taxon>Endopterygota</taxon>
        <taxon>Diptera</taxon>
        <taxon>Brachycera</taxon>
        <taxon>Muscomorpha</taxon>
        <taxon>Ephydroidea</taxon>
        <taxon>Drosophilidae</taxon>
        <taxon>Drosophila</taxon>
        <taxon>Sophophora</taxon>
    </lineage>
</organism>
<evidence type="ECO:0000313" key="2">
    <source>
        <dbReference type="Proteomes" id="UP000001292"/>
    </source>
</evidence>
<dbReference type="PhylomeDB" id="B4HHP8"/>
<accession>B4HHP8</accession>
<evidence type="ECO:0000313" key="1">
    <source>
        <dbReference type="EMBL" id="EDW41463.1"/>
    </source>
</evidence>
<dbReference type="EMBL" id="CH480815">
    <property type="protein sequence ID" value="EDW41463.1"/>
    <property type="molecule type" value="Genomic_DNA"/>
</dbReference>
<reference evidence="1 2" key="1">
    <citation type="journal article" date="2007" name="Nature">
        <title>Evolution of genes and genomes on the Drosophila phylogeny.</title>
        <authorList>
            <consortium name="Drosophila 12 Genomes Consortium"/>
            <person name="Clark A.G."/>
            <person name="Eisen M.B."/>
            <person name="Smith D.R."/>
            <person name="Bergman C.M."/>
            <person name="Oliver B."/>
            <person name="Markow T.A."/>
            <person name="Kaufman T.C."/>
            <person name="Kellis M."/>
            <person name="Gelbart W."/>
            <person name="Iyer V.N."/>
            <person name="Pollard D.A."/>
            <person name="Sackton T.B."/>
            <person name="Larracuente A.M."/>
            <person name="Singh N.D."/>
            <person name="Abad J.P."/>
            <person name="Abt D.N."/>
            <person name="Adryan B."/>
            <person name="Aguade M."/>
            <person name="Akashi H."/>
            <person name="Anderson W.W."/>
            <person name="Aquadro C.F."/>
            <person name="Ardell D.H."/>
            <person name="Arguello R."/>
            <person name="Artieri C.G."/>
            <person name="Barbash D.A."/>
            <person name="Barker D."/>
            <person name="Barsanti P."/>
            <person name="Batterham P."/>
            <person name="Batzoglou S."/>
            <person name="Begun D."/>
            <person name="Bhutkar A."/>
            <person name="Blanco E."/>
            <person name="Bosak S.A."/>
            <person name="Bradley R.K."/>
            <person name="Brand A.D."/>
            <person name="Brent M.R."/>
            <person name="Brooks A.N."/>
            <person name="Brown R.H."/>
            <person name="Butlin R.K."/>
            <person name="Caggese C."/>
            <person name="Calvi B.R."/>
            <person name="Bernardo de Carvalho A."/>
            <person name="Caspi A."/>
            <person name="Castrezana S."/>
            <person name="Celniker S.E."/>
            <person name="Chang J.L."/>
            <person name="Chapple C."/>
            <person name="Chatterji S."/>
            <person name="Chinwalla A."/>
            <person name="Civetta A."/>
            <person name="Clifton S.W."/>
            <person name="Comeron J.M."/>
            <person name="Costello J.C."/>
            <person name="Coyne J.A."/>
            <person name="Daub J."/>
            <person name="David R.G."/>
            <person name="Delcher A.L."/>
            <person name="Delehaunty K."/>
            <person name="Do C.B."/>
            <person name="Ebling H."/>
            <person name="Edwards K."/>
            <person name="Eickbush T."/>
            <person name="Evans J.D."/>
            <person name="Filipski A."/>
            <person name="Findeiss S."/>
            <person name="Freyhult E."/>
            <person name="Fulton L."/>
            <person name="Fulton R."/>
            <person name="Garcia A.C."/>
            <person name="Gardiner A."/>
            <person name="Garfield D.A."/>
            <person name="Garvin B.E."/>
            <person name="Gibson G."/>
            <person name="Gilbert D."/>
            <person name="Gnerre S."/>
            <person name="Godfrey J."/>
            <person name="Good R."/>
            <person name="Gotea V."/>
            <person name="Gravely B."/>
            <person name="Greenberg A.J."/>
            <person name="Griffiths-Jones S."/>
            <person name="Gross S."/>
            <person name="Guigo R."/>
            <person name="Gustafson E.A."/>
            <person name="Haerty W."/>
            <person name="Hahn M.W."/>
            <person name="Halligan D.L."/>
            <person name="Halpern A.L."/>
            <person name="Halter G.M."/>
            <person name="Han M.V."/>
            <person name="Heger A."/>
            <person name="Hillier L."/>
            <person name="Hinrichs A.S."/>
            <person name="Holmes I."/>
            <person name="Hoskins R.A."/>
            <person name="Hubisz M.J."/>
            <person name="Hultmark D."/>
            <person name="Huntley M.A."/>
            <person name="Jaffe D.B."/>
            <person name="Jagadeeshan S."/>
            <person name="Jeck W.R."/>
            <person name="Johnson J."/>
            <person name="Jones C.D."/>
            <person name="Jordan W.C."/>
            <person name="Karpen G.H."/>
            <person name="Kataoka E."/>
            <person name="Keightley P.D."/>
            <person name="Kheradpour P."/>
            <person name="Kirkness E.F."/>
            <person name="Koerich L.B."/>
            <person name="Kristiansen K."/>
            <person name="Kudrna D."/>
            <person name="Kulathinal R.J."/>
            <person name="Kumar S."/>
            <person name="Kwok R."/>
            <person name="Lander E."/>
            <person name="Langley C.H."/>
            <person name="Lapoint R."/>
            <person name="Lazzaro B.P."/>
            <person name="Lee S.J."/>
            <person name="Levesque L."/>
            <person name="Li R."/>
            <person name="Lin C.F."/>
            <person name="Lin M.F."/>
            <person name="Lindblad-Toh K."/>
            <person name="Llopart A."/>
            <person name="Long M."/>
            <person name="Low L."/>
            <person name="Lozovsky E."/>
            <person name="Lu J."/>
            <person name="Luo M."/>
            <person name="Machado C.A."/>
            <person name="Makalowski W."/>
            <person name="Marzo M."/>
            <person name="Matsuda M."/>
            <person name="Matzkin L."/>
            <person name="McAllister B."/>
            <person name="McBride C.S."/>
            <person name="McKernan B."/>
            <person name="McKernan K."/>
            <person name="Mendez-Lago M."/>
            <person name="Minx P."/>
            <person name="Mollenhauer M.U."/>
            <person name="Montooth K."/>
            <person name="Mount S.M."/>
            <person name="Mu X."/>
            <person name="Myers E."/>
            <person name="Negre B."/>
            <person name="Newfeld S."/>
            <person name="Nielsen R."/>
            <person name="Noor M.A."/>
            <person name="O'Grady P."/>
            <person name="Pachter L."/>
            <person name="Papaceit M."/>
            <person name="Parisi M.J."/>
            <person name="Parisi M."/>
            <person name="Parts L."/>
            <person name="Pedersen J.S."/>
            <person name="Pesole G."/>
            <person name="Phillippy A.M."/>
            <person name="Ponting C.P."/>
            <person name="Pop M."/>
            <person name="Porcelli D."/>
            <person name="Powell J.R."/>
            <person name="Prohaska S."/>
            <person name="Pruitt K."/>
            <person name="Puig M."/>
            <person name="Quesneville H."/>
            <person name="Ram K.R."/>
            <person name="Rand D."/>
            <person name="Rasmussen M.D."/>
            <person name="Reed L.K."/>
            <person name="Reenan R."/>
            <person name="Reily A."/>
            <person name="Remington K.A."/>
            <person name="Rieger T.T."/>
            <person name="Ritchie M.G."/>
            <person name="Robin C."/>
            <person name="Rogers Y.H."/>
            <person name="Rohde C."/>
            <person name="Rozas J."/>
            <person name="Rubenfield M.J."/>
            <person name="Ruiz A."/>
            <person name="Russo S."/>
            <person name="Salzberg S.L."/>
            <person name="Sanchez-Gracia A."/>
            <person name="Saranga D.J."/>
            <person name="Sato H."/>
            <person name="Schaeffer S.W."/>
            <person name="Schatz M.C."/>
            <person name="Schlenke T."/>
            <person name="Schwartz R."/>
            <person name="Segarra C."/>
            <person name="Singh R.S."/>
            <person name="Sirot L."/>
            <person name="Sirota M."/>
            <person name="Sisneros N.B."/>
            <person name="Smith C.D."/>
            <person name="Smith T.F."/>
            <person name="Spieth J."/>
            <person name="Stage D.E."/>
            <person name="Stark A."/>
            <person name="Stephan W."/>
            <person name="Strausberg R.L."/>
            <person name="Strempel S."/>
            <person name="Sturgill D."/>
            <person name="Sutton G."/>
            <person name="Sutton G.G."/>
            <person name="Tao W."/>
            <person name="Teichmann S."/>
            <person name="Tobari Y.N."/>
            <person name="Tomimura Y."/>
            <person name="Tsolas J.M."/>
            <person name="Valente V.L."/>
            <person name="Venter E."/>
            <person name="Venter J.C."/>
            <person name="Vicario S."/>
            <person name="Vieira F.G."/>
            <person name="Vilella A.J."/>
            <person name="Villasante A."/>
            <person name="Walenz B."/>
            <person name="Wang J."/>
            <person name="Wasserman M."/>
            <person name="Watts T."/>
            <person name="Wilson D."/>
            <person name="Wilson R.K."/>
            <person name="Wing R.A."/>
            <person name="Wolfner M.F."/>
            <person name="Wong A."/>
            <person name="Wong G.K."/>
            <person name="Wu C.I."/>
            <person name="Wu G."/>
            <person name="Yamamoto D."/>
            <person name="Yang H.P."/>
            <person name="Yang S.P."/>
            <person name="Yorke J.A."/>
            <person name="Yoshida K."/>
            <person name="Zdobnov E."/>
            <person name="Zhang P."/>
            <person name="Zhang Y."/>
            <person name="Zimin A.V."/>
            <person name="Baldwin J."/>
            <person name="Abdouelleil A."/>
            <person name="Abdulkadir J."/>
            <person name="Abebe A."/>
            <person name="Abera B."/>
            <person name="Abreu J."/>
            <person name="Acer S.C."/>
            <person name="Aftuck L."/>
            <person name="Alexander A."/>
            <person name="An P."/>
            <person name="Anderson E."/>
            <person name="Anderson S."/>
            <person name="Arachi H."/>
            <person name="Azer M."/>
            <person name="Bachantsang P."/>
            <person name="Barry A."/>
            <person name="Bayul T."/>
            <person name="Berlin A."/>
            <person name="Bessette D."/>
            <person name="Bloom T."/>
            <person name="Blye J."/>
            <person name="Boguslavskiy L."/>
            <person name="Bonnet C."/>
            <person name="Boukhgalter B."/>
            <person name="Bourzgui I."/>
            <person name="Brown A."/>
            <person name="Cahill P."/>
            <person name="Channer S."/>
            <person name="Cheshatsang Y."/>
            <person name="Chuda L."/>
            <person name="Citroen M."/>
            <person name="Collymore A."/>
            <person name="Cooke P."/>
            <person name="Costello M."/>
            <person name="D'Aco K."/>
            <person name="Daza R."/>
            <person name="De Haan G."/>
            <person name="DeGray S."/>
            <person name="DeMaso C."/>
            <person name="Dhargay N."/>
            <person name="Dooley K."/>
            <person name="Dooley E."/>
            <person name="Doricent M."/>
            <person name="Dorje P."/>
            <person name="Dorjee K."/>
            <person name="Dupes A."/>
            <person name="Elong R."/>
            <person name="Falk J."/>
            <person name="Farina A."/>
            <person name="Faro S."/>
            <person name="Ferguson D."/>
            <person name="Fisher S."/>
            <person name="Foley C.D."/>
            <person name="Franke A."/>
            <person name="Friedrich D."/>
            <person name="Gadbois L."/>
            <person name="Gearin G."/>
            <person name="Gearin C.R."/>
            <person name="Giannoukos G."/>
            <person name="Goode T."/>
            <person name="Graham J."/>
            <person name="Grandbois E."/>
            <person name="Grewal S."/>
            <person name="Gyaltsen K."/>
            <person name="Hafez N."/>
            <person name="Hagos B."/>
            <person name="Hall J."/>
            <person name="Henson C."/>
            <person name="Hollinger A."/>
            <person name="Honan T."/>
            <person name="Huard M.D."/>
            <person name="Hughes L."/>
            <person name="Hurhula B."/>
            <person name="Husby M.E."/>
            <person name="Kamat A."/>
            <person name="Kanga B."/>
            <person name="Kashin S."/>
            <person name="Khazanovich D."/>
            <person name="Kisner P."/>
            <person name="Lance K."/>
            <person name="Lara M."/>
            <person name="Lee W."/>
            <person name="Lennon N."/>
            <person name="Letendre F."/>
            <person name="LeVine R."/>
            <person name="Lipovsky A."/>
            <person name="Liu X."/>
            <person name="Liu J."/>
            <person name="Liu S."/>
            <person name="Lokyitsang T."/>
            <person name="Lokyitsang Y."/>
            <person name="Lubonja R."/>
            <person name="Lui A."/>
            <person name="MacDonald P."/>
            <person name="Magnisalis V."/>
            <person name="Maru K."/>
            <person name="Matthews C."/>
            <person name="McCusker W."/>
            <person name="McDonough S."/>
            <person name="Mehta T."/>
            <person name="Meldrim J."/>
            <person name="Meneus L."/>
            <person name="Mihai O."/>
            <person name="Mihalev A."/>
            <person name="Mihova T."/>
            <person name="Mittelman R."/>
            <person name="Mlenga V."/>
            <person name="Montmayeur A."/>
            <person name="Mulrain L."/>
            <person name="Navidi A."/>
            <person name="Naylor J."/>
            <person name="Negash T."/>
            <person name="Nguyen T."/>
            <person name="Nguyen N."/>
            <person name="Nicol R."/>
            <person name="Norbu C."/>
            <person name="Norbu N."/>
            <person name="Novod N."/>
            <person name="O'Neill B."/>
            <person name="Osman S."/>
            <person name="Markiewicz E."/>
            <person name="Oyono O.L."/>
            <person name="Patti C."/>
            <person name="Phunkhang P."/>
            <person name="Pierre F."/>
            <person name="Priest M."/>
            <person name="Raghuraman S."/>
            <person name="Rege F."/>
            <person name="Reyes R."/>
            <person name="Rise C."/>
            <person name="Rogov P."/>
            <person name="Ross K."/>
            <person name="Ryan E."/>
            <person name="Settipalli S."/>
            <person name="Shea T."/>
            <person name="Sherpa N."/>
            <person name="Shi L."/>
            <person name="Shih D."/>
            <person name="Sparrow T."/>
            <person name="Spaulding J."/>
            <person name="Stalker J."/>
            <person name="Stange-Thomann N."/>
            <person name="Stavropoulos S."/>
            <person name="Stone C."/>
            <person name="Strader C."/>
            <person name="Tesfaye S."/>
            <person name="Thomson T."/>
            <person name="Thoulutsang Y."/>
            <person name="Thoulutsang D."/>
            <person name="Topham K."/>
            <person name="Topping I."/>
            <person name="Tsamla T."/>
            <person name="Vassiliev H."/>
            <person name="Vo A."/>
            <person name="Wangchuk T."/>
            <person name="Wangdi T."/>
            <person name="Weiand M."/>
            <person name="Wilkinson J."/>
            <person name="Wilson A."/>
            <person name="Yadav S."/>
            <person name="Young G."/>
            <person name="Yu Q."/>
            <person name="Zembek L."/>
            <person name="Zhong D."/>
            <person name="Zimmer A."/>
            <person name="Zwirko Z."/>
            <person name="Jaffe D.B."/>
            <person name="Alvarez P."/>
            <person name="Brockman W."/>
            <person name="Butler J."/>
            <person name="Chin C."/>
            <person name="Gnerre S."/>
            <person name="Grabherr M."/>
            <person name="Kleber M."/>
            <person name="Mauceli E."/>
            <person name="MacCallum I."/>
        </authorList>
    </citation>
    <scope>NUCLEOTIDE SEQUENCE [LARGE SCALE GENOMIC DNA]</scope>
    <source>
        <strain evidence="2">Rob3c / Tucson 14021-0248.25</strain>
    </source>
</reference>
<name>B4HHP8_DROSE</name>